<keyword evidence="2" id="KW-0472">Membrane</keyword>
<organism evidence="3 4">
    <name type="scientific">Agrocybe pediades</name>
    <dbReference type="NCBI Taxonomy" id="84607"/>
    <lineage>
        <taxon>Eukaryota</taxon>
        <taxon>Fungi</taxon>
        <taxon>Dikarya</taxon>
        <taxon>Basidiomycota</taxon>
        <taxon>Agaricomycotina</taxon>
        <taxon>Agaricomycetes</taxon>
        <taxon>Agaricomycetidae</taxon>
        <taxon>Agaricales</taxon>
        <taxon>Agaricineae</taxon>
        <taxon>Strophariaceae</taxon>
        <taxon>Agrocybe</taxon>
    </lineage>
</organism>
<keyword evidence="2" id="KW-0812">Transmembrane</keyword>
<dbReference type="Proteomes" id="UP000521872">
    <property type="component" value="Unassembled WGS sequence"/>
</dbReference>
<accession>A0A8H4VJI9</accession>
<evidence type="ECO:0000256" key="1">
    <source>
        <dbReference type="SAM" id="MobiDB-lite"/>
    </source>
</evidence>
<evidence type="ECO:0000313" key="3">
    <source>
        <dbReference type="EMBL" id="KAF4613226.1"/>
    </source>
</evidence>
<dbReference type="EMBL" id="JAACJL010000046">
    <property type="protein sequence ID" value="KAF4613226.1"/>
    <property type="molecule type" value="Genomic_DNA"/>
</dbReference>
<comment type="caution">
    <text evidence="3">The sequence shown here is derived from an EMBL/GenBank/DDBJ whole genome shotgun (WGS) entry which is preliminary data.</text>
</comment>
<gene>
    <name evidence="3" type="ORF">D9613_010717</name>
</gene>
<feature type="region of interest" description="Disordered" evidence="1">
    <location>
        <begin position="31"/>
        <end position="53"/>
    </location>
</feature>
<sequence length="152" mass="16243">MPKMFTTSIVCGTHFVLPISIPLRQQHLRLSSTFSPPPRHKPIHSTSSLPRPASATSFAASATSYPQVNLQRSSESDANTSLSAALSQMTRSSAILAGTAFVIATSLMGLSAYGVVWGTKTGLGVADPVISVRSCDRFSLRPLRTCHPQYIP</sequence>
<keyword evidence="4" id="KW-1185">Reference proteome</keyword>
<feature type="transmembrane region" description="Helical" evidence="2">
    <location>
        <begin position="94"/>
        <end position="116"/>
    </location>
</feature>
<evidence type="ECO:0000313" key="4">
    <source>
        <dbReference type="Proteomes" id="UP000521872"/>
    </source>
</evidence>
<evidence type="ECO:0000256" key="2">
    <source>
        <dbReference type="SAM" id="Phobius"/>
    </source>
</evidence>
<keyword evidence="2" id="KW-1133">Transmembrane helix</keyword>
<reference evidence="3 4" key="1">
    <citation type="submission" date="2019-12" db="EMBL/GenBank/DDBJ databases">
        <authorList>
            <person name="Floudas D."/>
            <person name="Bentzer J."/>
            <person name="Ahren D."/>
            <person name="Johansson T."/>
            <person name="Persson P."/>
            <person name="Tunlid A."/>
        </authorList>
    </citation>
    <scope>NUCLEOTIDE SEQUENCE [LARGE SCALE GENOMIC DNA]</scope>
    <source>
        <strain evidence="3 4">CBS 102.39</strain>
    </source>
</reference>
<protein>
    <submittedName>
        <fullName evidence="3">Uncharacterized protein</fullName>
    </submittedName>
</protein>
<dbReference type="AlphaFoldDB" id="A0A8H4VJI9"/>
<proteinExistence type="predicted"/>
<name>A0A8H4VJI9_9AGAR</name>